<evidence type="ECO:0000259" key="1">
    <source>
        <dbReference type="SMART" id="SM00225"/>
    </source>
</evidence>
<dbReference type="GO" id="GO:0016567">
    <property type="term" value="P:protein ubiquitination"/>
    <property type="evidence" value="ECO:0007669"/>
    <property type="project" value="InterPro"/>
</dbReference>
<dbReference type="Gene3D" id="3.30.710.10">
    <property type="entry name" value="Potassium Channel Kv1.1, Chain A"/>
    <property type="match status" value="1"/>
</dbReference>
<comment type="caution">
    <text evidence="2">The sequence shown here is derived from an EMBL/GenBank/DDBJ whole genome shotgun (WGS) entry which is preliminary data.</text>
</comment>
<name>A0A2N0R9B0_9GLOM</name>
<dbReference type="PANTHER" id="PTHR26379">
    <property type="entry name" value="BTB/POZ AND MATH DOMAIN-CONTAINING PROTEIN 1"/>
    <property type="match status" value="1"/>
</dbReference>
<reference evidence="2 3" key="1">
    <citation type="submission" date="2017-10" db="EMBL/GenBank/DDBJ databases">
        <title>Extensive intraspecific genome diversity in a model arbuscular mycorrhizal fungus.</title>
        <authorList>
            <person name="Chen E.C.H."/>
            <person name="Morin E."/>
            <person name="Baudet D."/>
            <person name="Noel J."/>
            <person name="Ndikumana S."/>
            <person name="Charron P."/>
            <person name="St-Onge C."/>
            <person name="Giorgi J."/>
            <person name="Grigoriev I.V."/>
            <person name="Roux C."/>
            <person name="Martin F.M."/>
            <person name="Corradi N."/>
        </authorList>
    </citation>
    <scope>NUCLEOTIDE SEQUENCE [LARGE SCALE GENOMIC DNA]</scope>
    <source>
        <strain evidence="2 3">A1</strain>
    </source>
</reference>
<dbReference type="Proteomes" id="UP000232688">
    <property type="component" value="Unassembled WGS sequence"/>
</dbReference>
<gene>
    <name evidence="2" type="ORF">RhiirA1_426482</name>
</gene>
<dbReference type="SUPFAM" id="SSF54695">
    <property type="entry name" value="POZ domain"/>
    <property type="match status" value="1"/>
</dbReference>
<dbReference type="VEuPathDB" id="FungiDB:FUN_005971"/>
<feature type="domain" description="BTB" evidence="1">
    <location>
        <begin position="174"/>
        <end position="303"/>
    </location>
</feature>
<dbReference type="SMART" id="SM00225">
    <property type="entry name" value="BTB"/>
    <property type="match status" value="1"/>
</dbReference>
<dbReference type="VEuPathDB" id="FungiDB:RhiirA1_426482"/>
<dbReference type="InterPro" id="IPR045005">
    <property type="entry name" value="BPM1-6"/>
</dbReference>
<evidence type="ECO:0000313" key="2">
    <source>
        <dbReference type="EMBL" id="PKC59902.1"/>
    </source>
</evidence>
<dbReference type="InterPro" id="IPR011333">
    <property type="entry name" value="SKP1/BTB/POZ_sf"/>
</dbReference>
<dbReference type="PANTHER" id="PTHR26379:SF187">
    <property type="entry name" value="OS07G0655300 PROTEIN"/>
    <property type="match status" value="1"/>
</dbReference>
<protein>
    <recommendedName>
        <fullName evidence="1">BTB domain-containing protein</fullName>
    </recommendedName>
</protein>
<sequence length="337" mass="39703">MSLIAEDVIPPLHVLAKYPSLGKPKTVNVVEHLRFLYENLRENEEWKKNWSEIFKNNVYEVYNWLEEECLNDEDLNLTEHIHQHDPLFLNFNKDRDPFKSENWVSVKELVLNSEPSEEKYVNTSLAKYPTMLKRAGAREVKRPNIEIHVSPHDQPSINKIKALDSLFDPNFSLNDATFIIKGERIKASRYMLAISSSIIVNDVEYVGDVEPDSMRVLLRYLYGQNIDDAIKRYRDTSPEISYVRNRNSYFYEEVIEDDDDDDENPREVSRDIFERYKDLLKLSNNYNLGHLKELMEMRLSRSVTRLNVGQIKNLAETNDANQLKNYCDQFILENDEL</sequence>
<reference evidence="2 3" key="2">
    <citation type="submission" date="2017-10" db="EMBL/GenBank/DDBJ databases">
        <title>Genome analyses suggest a sexual origin of heterokaryosis in a supposedly ancient asexual fungus.</title>
        <authorList>
            <person name="Corradi N."/>
            <person name="Sedzielewska K."/>
            <person name="Noel J."/>
            <person name="Charron P."/>
            <person name="Farinelli L."/>
            <person name="Marton T."/>
            <person name="Kruger M."/>
            <person name="Pelin A."/>
            <person name="Brachmann A."/>
            <person name="Corradi N."/>
        </authorList>
    </citation>
    <scope>NUCLEOTIDE SEQUENCE [LARGE SCALE GENOMIC DNA]</scope>
    <source>
        <strain evidence="2 3">A1</strain>
    </source>
</reference>
<dbReference type="AlphaFoldDB" id="A0A2N0R9B0"/>
<accession>A0A2N0R9B0</accession>
<evidence type="ECO:0000313" key="3">
    <source>
        <dbReference type="Proteomes" id="UP000232688"/>
    </source>
</evidence>
<dbReference type="InterPro" id="IPR000210">
    <property type="entry name" value="BTB/POZ_dom"/>
</dbReference>
<proteinExistence type="predicted"/>
<dbReference type="EMBL" id="LLXH01001238">
    <property type="protein sequence ID" value="PKC59902.1"/>
    <property type="molecule type" value="Genomic_DNA"/>
</dbReference>
<organism evidence="2 3">
    <name type="scientific">Rhizophagus irregularis</name>
    <dbReference type="NCBI Taxonomy" id="588596"/>
    <lineage>
        <taxon>Eukaryota</taxon>
        <taxon>Fungi</taxon>
        <taxon>Fungi incertae sedis</taxon>
        <taxon>Mucoromycota</taxon>
        <taxon>Glomeromycotina</taxon>
        <taxon>Glomeromycetes</taxon>
        <taxon>Glomerales</taxon>
        <taxon>Glomeraceae</taxon>
        <taxon>Rhizophagus</taxon>
    </lineage>
</organism>